<dbReference type="Proteomes" id="UP000280197">
    <property type="component" value="Chromosome"/>
</dbReference>
<keyword evidence="3" id="KW-1185">Reference proteome</keyword>
<feature type="signal peptide" evidence="1">
    <location>
        <begin position="1"/>
        <end position="35"/>
    </location>
</feature>
<evidence type="ECO:0000313" key="3">
    <source>
        <dbReference type="Proteomes" id="UP000280197"/>
    </source>
</evidence>
<accession>A0A3S9I0W7</accession>
<name>A0A3S9I0W7_9ACTN</name>
<protein>
    <submittedName>
        <fullName evidence="2">Uncharacterized protein</fullName>
    </submittedName>
</protein>
<sequence>MDRGTGAIRRRAAAVLAALTASGLLAIAVPGQAQAASADSCEGRKIRTFTFSTGSVRLYKDGGWLCAMTFPKNTGGGKRIMMVSIQARGFGAVVDKDEYTHHAGPVKTYAGTRKVWIKGQVGRGKYESSSWKRY</sequence>
<keyword evidence="1" id="KW-0732">Signal</keyword>
<dbReference type="AlphaFoldDB" id="A0A3S9I0W7"/>
<organism evidence="2 3">
    <name type="scientific">Streptomyces aquilus</name>
    <dbReference type="NCBI Taxonomy" id="2548456"/>
    <lineage>
        <taxon>Bacteria</taxon>
        <taxon>Bacillati</taxon>
        <taxon>Actinomycetota</taxon>
        <taxon>Actinomycetes</taxon>
        <taxon>Kitasatosporales</taxon>
        <taxon>Streptomycetaceae</taxon>
        <taxon>Streptomyces</taxon>
    </lineage>
</organism>
<reference evidence="2 3" key="1">
    <citation type="submission" date="2018-12" db="EMBL/GenBank/DDBJ databases">
        <authorList>
            <person name="Li K."/>
        </authorList>
    </citation>
    <scope>NUCLEOTIDE SEQUENCE [LARGE SCALE GENOMIC DNA]</scope>
    <source>
        <strain evidence="3">CR22</strain>
    </source>
</reference>
<dbReference type="KEGG" id="saqu:EJC51_19060"/>
<feature type="chain" id="PRO_5019132178" evidence="1">
    <location>
        <begin position="36"/>
        <end position="134"/>
    </location>
</feature>
<dbReference type="RefSeq" id="WP_126272190.1">
    <property type="nucleotide sequence ID" value="NZ_CP034463.1"/>
</dbReference>
<evidence type="ECO:0000313" key="2">
    <source>
        <dbReference type="EMBL" id="AZP18004.1"/>
    </source>
</evidence>
<proteinExistence type="predicted"/>
<dbReference type="EMBL" id="CP034463">
    <property type="protein sequence ID" value="AZP18004.1"/>
    <property type="molecule type" value="Genomic_DNA"/>
</dbReference>
<gene>
    <name evidence="2" type="ORF">EJC51_19060</name>
</gene>
<evidence type="ECO:0000256" key="1">
    <source>
        <dbReference type="SAM" id="SignalP"/>
    </source>
</evidence>